<dbReference type="AlphaFoldDB" id="A0A1F6FLI8"/>
<evidence type="ECO:0000259" key="8">
    <source>
        <dbReference type="SMART" id="SM00382"/>
    </source>
</evidence>
<evidence type="ECO:0000256" key="4">
    <source>
        <dbReference type="ARBA" id="ARBA00022695"/>
    </source>
</evidence>
<evidence type="ECO:0000313" key="9">
    <source>
        <dbReference type="EMBL" id="OGG86718.1"/>
    </source>
</evidence>
<evidence type="ECO:0000313" key="10">
    <source>
        <dbReference type="Proteomes" id="UP000179136"/>
    </source>
</evidence>
<dbReference type="SUPFAM" id="SSF52540">
    <property type="entry name" value="P-loop containing nucleoside triphosphate hydrolases"/>
    <property type="match status" value="1"/>
</dbReference>
<dbReference type="EMBL" id="MFMW01000029">
    <property type="protein sequence ID" value="OGG86718.1"/>
    <property type="molecule type" value="Genomic_DNA"/>
</dbReference>
<dbReference type="Proteomes" id="UP000179136">
    <property type="component" value="Unassembled WGS sequence"/>
</dbReference>
<dbReference type="Gene3D" id="3.40.50.300">
    <property type="entry name" value="P-loop containing nucleotide triphosphate hydrolases"/>
    <property type="match status" value="1"/>
</dbReference>
<sequence length="330" mass="37044">MIKFNWQIIGHKPIISYLQAMISNNTLGHAYLFYGLNGLGKNTLAQYFIKSIYCCSNQSPCDSCAHCRQIVRQIHPDIIYLECQPGKKNITIEQVREARAKIHRGTFLNSHKIIFIRDAQTLSLAAANGLLKILEEPTAKTIFIFLTPTLKGIPETILSRVQVIKFLPVPLKELEGYLIKKGLDKSQAYQLAHLSQGCPGRVLSLLGHSKLLAEYQHGQQILLSQISADLNSRFALVEKLAGQAKSEKSQQNAAQFLAQISCLMRDALLVKNLCFDKVTHVNLKSELANFSAPYSSLRLAALLNRIKMTQRYLGQNVNLRLALENLVLEF</sequence>
<dbReference type="InterPro" id="IPR050238">
    <property type="entry name" value="DNA_Rep/Repair_Clamp_Loader"/>
</dbReference>
<gene>
    <name evidence="9" type="ORF">A3B87_02705</name>
</gene>
<keyword evidence="3" id="KW-0808">Transferase</keyword>
<dbReference type="Pfam" id="PF13177">
    <property type="entry name" value="DNA_pol3_delta2"/>
    <property type="match status" value="1"/>
</dbReference>
<reference evidence="9 10" key="1">
    <citation type="journal article" date="2016" name="Nat. Commun.">
        <title>Thousands of microbial genomes shed light on interconnected biogeochemical processes in an aquifer system.</title>
        <authorList>
            <person name="Anantharaman K."/>
            <person name="Brown C.T."/>
            <person name="Hug L.A."/>
            <person name="Sharon I."/>
            <person name="Castelle C.J."/>
            <person name="Probst A.J."/>
            <person name="Thomas B.C."/>
            <person name="Singh A."/>
            <person name="Wilkins M.J."/>
            <person name="Karaoz U."/>
            <person name="Brodie E.L."/>
            <person name="Williams K.H."/>
            <person name="Hubbard S.S."/>
            <person name="Banfield J.F."/>
        </authorList>
    </citation>
    <scope>NUCLEOTIDE SEQUENCE [LARGE SCALE GENOMIC DNA]</scope>
</reference>
<dbReference type="InterPro" id="IPR003593">
    <property type="entry name" value="AAA+_ATPase"/>
</dbReference>
<accession>A0A1F6FLI8</accession>
<keyword evidence="5" id="KW-0235">DNA replication</keyword>
<evidence type="ECO:0000256" key="7">
    <source>
        <dbReference type="ARBA" id="ARBA00049244"/>
    </source>
</evidence>
<keyword evidence="6" id="KW-0239">DNA-directed DNA polymerase</keyword>
<dbReference type="EC" id="2.7.7.7" evidence="1"/>
<comment type="caution">
    <text evidence="9">The sequence shown here is derived from an EMBL/GenBank/DDBJ whole genome shotgun (WGS) entry which is preliminary data.</text>
</comment>
<dbReference type="STRING" id="1798561.A3B87_02705"/>
<comment type="catalytic activity">
    <reaction evidence="7">
        <text>DNA(n) + a 2'-deoxyribonucleoside 5'-triphosphate = DNA(n+1) + diphosphate</text>
        <dbReference type="Rhea" id="RHEA:22508"/>
        <dbReference type="Rhea" id="RHEA-COMP:17339"/>
        <dbReference type="Rhea" id="RHEA-COMP:17340"/>
        <dbReference type="ChEBI" id="CHEBI:33019"/>
        <dbReference type="ChEBI" id="CHEBI:61560"/>
        <dbReference type="ChEBI" id="CHEBI:173112"/>
        <dbReference type="EC" id="2.7.7.7"/>
    </reaction>
</comment>
<dbReference type="Pfam" id="PF09115">
    <property type="entry name" value="DNApol3-delta_C"/>
    <property type="match status" value="1"/>
</dbReference>
<keyword evidence="4" id="KW-0548">Nucleotidyltransferase</keyword>
<organism evidence="9 10">
    <name type="scientific">Candidatus Kuenenbacteria bacterium RIFCSPHIGHO2_02_FULL_39_13</name>
    <dbReference type="NCBI Taxonomy" id="1798561"/>
    <lineage>
        <taxon>Bacteria</taxon>
        <taxon>Candidatus Kueneniibacteriota</taxon>
    </lineage>
</organism>
<name>A0A1F6FLI8_9BACT</name>
<dbReference type="GO" id="GO:0003887">
    <property type="term" value="F:DNA-directed DNA polymerase activity"/>
    <property type="evidence" value="ECO:0007669"/>
    <property type="project" value="UniProtKB-KW"/>
</dbReference>
<dbReference type="InterPro" id="IPR015199">
    <property type="entry name" value="DNA_pol_III_delta_C"/>
</dbReference>
<dbReference type="GO" id="GO:0003677">
    <property type="term" value="F:DNA binding"/>
    <property type="evidence" value="ECO:0007669"/>
    <property type="project" value="InterPro"/>
</dbReference>
<dbReference type="InterPro" id="IPR027417">
    <property type="entry name" value="P-loop_NTPase"/>
</dbReference>
<evidence type="ECO:0000256" key="1">
    <source>
        <dbReference type="ARBA" id="ARBA00012417"/>
    </source>
</evidence>
<evidence type="ECO:0000256" key="6">
    <source>
        <dbReference type="ARBA" id="ARBA00022932"/>
    </source>
</evidence>
<dbReference type="PANTHER" id="PTHR11669:SF8">
    <property type="entry name" value="DNA POLYMERASE III SUBUNIT DELTA"/>
    <property type="match status" value="1"/>
</dbReference>
<evidence type="ECO:0000256" key="2">
    <source>
        <dbReference type="ARBA" id="ARBA00014363"/>
    </source>
</evidence>
<protein>
    <recommendedName>
        <fullName evidence="2">DNA polymerase III subunit delta'</fullName>
        <ecNumber evidence="1">2.7.7.7</ecNumber>
    </recommendedName>
</protein>
<feature type="domain" description="AAA+ ATPase" evidence="8">
    <location>
        <begin position="27"/>
        <end position="171"/>
    </location>
</feature>
<proteinExistence type="predicted"/>
<dbReference type="SMART" id="SM00382">
    <property type="entry name" value="AAA"/>
    <property type="match status" value="1"/>
</dbReference>
<dbReference type="GO" id="GO:0006261">
    <property type="term" value="P:DNA-templated DNA replication"/>
    <property type="evidence" value="ECO:0007669"/>
    <property type="project" value="TreeGrafter"/>
</dbReference>
<dbReference type="GO" id="GO:0009360">
    <property type="term" value="C:DNA polymerase III complex"/>
    <property type="evidence" value="ECO:0007669"/>
    <property type="project" value="InterPro"/>
</dbReference>
<dbReference type="PANTHER" id="PTHR11669">
    <property type="entry name" value="REPLICATION FACTOR C / DNA POLYMERASE III GAMMA-TAU SUBUNIT"/>
    <property type="match status" value="1"/>
</dbReference>
<evidence type="ECO:0000256" key="5">
    <source>
        <dbReference type="ARBA" id="ARBA00022705"/>
    </source>
</evidence>
<evidence type="ECO:0000256" key="3">
    <source>
        <dbReference type="ARBA" id="ARBA00022679"/>
    </source>
</evidence>